<accession>A0ABS7SM43</accession>
<dbReference type="SUPFAM" id="SSF56349">
    <property type="entry name" value="DNA breaking-rejoining enzymes"/>
    <property type="match status" value="1"/>
</dbReference>
<dbReference type="InterPro" id="IPR011010">
    <property type="entry name" value="DNA_brk_join_enz"/>
</dbReference>
<sequence>MAKAPYIEDHRLKHLLKVAAVSGEFPVRNVALLTCVYGTGMMLTELARLPIKAYLRPDGTVLDESAVTADIAYNGAARPPYWSNTKVVAAIDKYLEYRVEHRHRVTTRKAAYRGLDPEEAIFLTDEGEPYKLTERRTATGAISYSCDSLSQLFRKLHLQAGIEGASAMSGRRTFAVRLARNQIDLKHIEVLLGMKTLRATKALIDADPVRLGAIAAGVF</sequence>
<evidence type="ECO:0000256" key="1">
    <source>
        <dbReference type="ARBA" id="ARBA00023172"/>
    </source>
</evidence>
<dbReference type="Proteomes" id="UP000809349">
    <property type="component" value="Unassembled WGS sequence"/>
</dbReference>
<dbReference type="PROSITE" id="PS51898">
    <property type="entry name" value="TYR_RECOMBINASE"/>
    <property type="match status" value="1"/>
</dbReference>
<proteinExistence type="predicted"/>
<reference evidence="3 4" key="2">
    <citation type="submission" date="2021-08" db="EMBL/GenBank/DDBJ databases">
        <title>Massilia sp. R798.</title>
        <authorList>
            <person name="Baek J.H."/>
            <person name="Jung H.S."/>
            <person name="Kim K.R."/>
            <person name="Jeon C.O."/>
        </authorList>
    </citation>
    <scope>NUCLEOTIDE SEQUENCE [LARGE SCALE GENOMIC DNA]</scope>
    <source>
        <strain evidence="3 4">R798</strain>
    </source>
</reference>
<keyword evidence="1" id="KW-0233">DNA recombination</keyword>
<comment type="caution">
    <text evidence="3">The sequence shown here is derived from an EMBL/GenBank/DDBJ whole genome shotgun (WGS) entry which is preliminary data.</text>
</comment>
<dbReference type="Pfam" id="PF00589">
    <property type="entry name" value="Phage_integrase"/>
    <property type="match status" value="1"/>
</dbReference>
<reference evidence="3 4" key="1">
    <citation type="submission" date="2021-01" db="EMBL/GenBank/DDBJ databases">
        <authorList>
            <person name="Ruan W."/>
            <person name="Khan S.A."/>
            <person name="Jeon C.O."/>
        </authorList>
    </citation>
    <scope>NUCLEOTIDE SEQUENCE [LARGE SCALE GENOMIC DNA]</scope>
    <source>
        <strain evidence="3 4">R798</strain>
    </source>
</reference>
<protein>
    <submittedName>
        <fullName evidence="3">Tyrosine-type recombinase/integrase</fullName>
    </submittedName>
</protein>
<evidence type="ECO:0000259" key="2">
    <source>
        <dbReference type="PROSITE" id="PS51898"/>
    </source>
</evidence>
<gene>
    <name evidence="3" type="ORF">I4X03_007575</name>
</gene>
<evidence type="ECO:0000313" key="4">
    <source>
        <dbReference type="Proteomes" id="UP000809349"/>
    </source>
</evidence>
<dbReference type="InterPro" id="IPR002104">
    <property type="entry name" value="Integrase_catalytic"/>
</dbReference>
<dbReference type="RefSeq" id="WP_223467621.1">
    <property type="nucleotide sequence ID" value="NZ_JAFBIL020000003.1"/>
</dbReference>
<feature type="domain" description="Tyr recombinase" evidence="2">
    <location>
        <begin position="2"/>
        <end position="216"/>
    </location>
</feature>
<dbReference type="EMBL" id="JAFBIL020000003">
    <property type="protein sequence ID" value="MBZ2207117.1"/>
    <property type="molecule type" value="Genomic_DNA"/>
</dbReference>
<name>A0ABS7SM43_9BURK</name>
<dbReference type="InterPro" id="IPR013762">
    <property type="entry name" value="Integrase-like_cat_sf"/>
</dbReference>
<evidence type="ECO:0000313" key="3">
    <source>
        <dbReference type="EMBL" id="MBZ2207117.1"/>
    </source>
</evidence>
<dbReference type="Gene3D" id="1.10.443.10">
    <property type="entry name" value="Intergrase catalytic core"/>
    <property type="match status" value="1"/>
</dbReference>
<organism evidence="3 4">
    <name type="scientific">Massilia soli</name>
    <dbReference type="NCBI Taxonomy" id="2792854"/>
    <lineage>
        <taxon>Bacteria</taxon>
        <taxon>Pseudomonadati</taxon>
        <taxon>Pseudomonadota</taxon>
        <taxon>Betaproteobacteria</taxon>
        <taxon>Burkholderiales</taxon>
        <taxon>Oxalobacteraceae</taxon>
        <taxon>Telluria group</taxon>
        <taxon>Massilia</taxon>
    </lineage>
</organism>
<keyword evidence="4" id="KW-1185">Reference proteome</keyword>